<evidence type="ECO:0000256" key="1">
    <source>
        <dbReference type="ARBA" id="ARBA00004479"/>
    </source>
</evidence>
<feature type="domain" description="Fibronectin type-III" evidence="11">
    <location>
        <begin position="226"/>
        <end position="317"/>
    </location>
</feature>
<keyword evidence="5" id="KW-0472">Membrane</keyword>
<dbReference type="InterPro" id="IPR036383">
    <property type="entry name" value="TSP1_rpt_sf"/>
</dbReference>
<reference evidence="13" key="1">
    <citation type="journal article" date="2017" name="bioRxiv">
        <title>Comparative analysis of the genomes of Stylophora pistillata and Acropora digitifera provides evidence for extensive differences between species of corals.</title>
        <authorList>
            <person name="Voolstra C.R."/>
            <person name="Li Y."/>
            <person name="Liew Y.J."/>
            <person name="Baumgarten S."/>
            <person name="Zoccola D."/>
            <person name="Flot J.-F."/>
            <person name="Tambutte S."/>
            <person name="Allemand D."/>
            <person name="Aranda M."/>
        </authorList>
    </citation>
    <scope>NUCLEOTIDE SEQUENCE [LARGE SCALE GENOMIC DNA]</scope>
</reference>
<keyword evidence="3" id="KW-0732">Signal</keyword>
<accession>A0A2B4R5S8</accession>
<comment type="subcellular location">
    <subcellularLocation>
        <location evidence="1">Membrane</location>
        <topology evidence="1">Single-pass type I membrane protein</topology>
    </subcellularLocation>
</comment>
<dbReference type="OrthoDB" id="5977422at2759"/>
<comment type="caution">
    <text evidence="8">Lacks conserved residue(s) required for the propagation of feature annotation.</text>
</comment>
<dbReference type="FunFam" id="2.20.100.10:FF:000001">
    <property type="entry name" value="semaphorin-5A isoform X1"/>
    <property type="match status" value="1"/>
</dbReference>
<dbReference type="InterPro" id="IPR013151">
    <property type="entry name" value="Immunoglobulin_dom"/>
</dbReference>
<dbReference type="SUPFAM" id="SSF49265">
    <property type="entry name" value="Fibronectin type III"/>
    <property type="match status" value="4"/>
</dbReference>
<dbReference type="PROSITE" id="PS50835">
    <property type="entry name" value="IG_LIKE"/>
    <property type="match status" value="1"/>
</dbReference>
<dbReference type="InterPro" id="IPR057598">
    <property type="entry name" value="Fn3_PTPRU"/>
</dbReference>
<dbReference type="SMART" id="SM00408">
    <property type="entry name" value="IGc2"/>
    <property type="match status" value="1"/>
</dbReference>
<evidence type="ECO:0000259" key="11">
    <source>
        <dbReference type="PROSITE" id="PS50853"/>
    </source>
</evidence>
<evidence type="ECO:0000256" key="2">
    <source>
        <dbReference type="ARBA" id="ARBA00022692"/>
    </source>
</evidence>
<feature type="domain" description="SRCR" evidence="9">
    <location>
        <begin position="744"/>
        <end position="784"/>
    </location>
</feature>
<dbReference type="InterPro" id="IPR003598">
    <property type="entry name" value="Ig_sub2"/>
</dbReference>
<organism evidence="12 13">
    <name type="scientific">Stylophora pistillata</name>
    <name type="common">Smooth cauliflower coral</name>
    <dbReference type="NCBI Taxonomy" id="50429"/>
    <lineage>
        <taxon>Eukaryota</taxon>
        <taxon>Metazoa</taxon>
        <taxon>Cnidaria</taxon>
        <taxon>Anthozoa</taxon>
        <taxon>Hexacorallia</taxon>
        <taxon>Scleractinia</taxon>
        <taxon>Astrocoeniina</taxon>
        <taxon>Pocilloporidae</taxon>
        <taxon>Stylophora</taxon>
    </lineage>
</organism>
<feature type="domain" description="Fibronectin type-III" evidence="11">
    <location>
        <begin position="30"/>
        <end position="123"/>
    </location>
</feature>
<evidence type="ECO:0000256" key="6">
    <source>
        <dbReference type="ARBA" id="ARBA00023157"/>
    </source>
</evidence>
<dbReference type="InterPro" id="IPR007110">
    <property type="entry name" value="Ig-like_dom"/>
</dbReference>
<dbReference type="GO" id="GO:0016020">
    <property type="term" value="C:membrane"/>
    <property type="evidence" value="ECO:0007669"/>
    <property type="project" value="UniProtKB-SubCell"/>
</dbReference>
<dbReference type="InterPro" id="IPR000884">
    <property type="entry name" value="TSP1_rpt"/>
</dbReference>
<sequence length="943" mass="105175">MMGTRNRTWPLVTVGNICTCLFIFKAPSAAPGNFGVTSNSSLALDITWDAIPAEKQNGKLLGYRIYYKVNGSAVEYNKTFGPDKLVYQLTELEFTTYVVRMAGYTAVGVGLSTGSVRKQPKGGAPSSAPVIDRKGTKAEDAHTIRVIWNEIGKEDQNGLILGYEVLYKEKGQQNSFRLNTTSTGTIIARLKLYTEYCIQVQGFTKAGKSPFSPCFDVRTLDKGPSQPLNVQVQAVSSVAILVKWDAPAHPNGEIKEYIIFYGTSKDVQKNERKVTGSTRERTIDGLHKYTTYYVKVRGSASEPGNASEIFNVTTFEDSPGPPKEFRAQVVTANDVHLTWKKPDNSNGIVRFYYIKIYNTKTGLQFRNPINHNADERSLVQHYSRVIPDLKYSTDYTFTIQAVTVKPGEMANATARTEEGVPSQPQDVSAKFDKGGIVITVSWKDPKDHNGIIIMYSVYFEGKRGYDPSFTDNHQIVSGSSSRSTEIGVARLKPGTEYSIYVKARTVKGYGAESVRLRLKTLSKRPPRPKPPQVVEHDVTTTTITISLSPSSDHNGEIIRHEIIVEMLGTARARRETTALPKNIYGYEEAQTNGDRFYIAAMFEKRKPPAEFVLGNGKTYGDYKNVPLKPGTRYNVYVRGVTERDGKWLYGEPAAISQLETVAGGWSEWNSWRVCSKPVGGIQTRERECNISEPAYGGKHCYGTRVLLRECNNTSSCNQGNMQESNFVISVKGKSVTEKNTSMNTRIAKNPSVGRMEIYTNNSWEKLCTSQWDEGDLNSTCMAMGYYNNGVYVNDTWYAKRGNASKKSSYHNCTIPTTCEKNLAKKQQFCKGLYECYRLEYVQYYVVYVNAKYTKNTLDKQTLIADTSGLLSCGAEGVPSPQISWSKKGGNFLDHIRFNQVSNGSLLISPVHSEDNGTFICTMKQTNGPKRMTSKDKTILVTVM</sequence>
<dbReference type="Pfam" id="PF23144">
    <property type="entry name" value="Fn3_PTPRU"/>
    <property type="match status" value="1"/>
</dbReference>
<feature type="domain" description="Ig-like" evidence="10">
    <location>
        <begin position="870"/>
        <end position="932"/>
    </location>
</feature>
<dbReference type="InterPro" id="IPR001190">
    <property type="entry name" value="SRCR"/>
</dbReference>
<dbReference type="Gene3D" id="2.20.100.10">
    <property type="entry name" value="Thrombospondin type-1 (TSP1) repeat"/>
    <property type="match status" value="1"/>
</dbReference>
<gene>
    <name evidence="12" type="primary">Ptprq</name>
    <name evidence="12" type="ORF">AWC38_SpisGene24427</name>
</gene>
<dbReference type="PROSITE" id="PS50287">
    <property type="entry name" value="SRCR_2"/>
    <property type="match status" value="1"/>
</dbReference>
<dbReference type="PROSITE" id="PS50853">
    <property type="entry name" value="FN3"/>
    <property type="match status" value="5"/>
</dbReference>
<dbReference type="PANTHER" id="PTHR46957">
    <property type="entry name" value="CYTOKINE RECEPTOR"/>
    <property type="match status" value="1"/>
</dbReference>
<dbReference type="InterPro" id="IPR050713">
    <property type="entry name" value="RTP_Phos/Ushers"/>
</dbReference>
<dbReference type="CDD" id="cd00063">
    <property type="entry name" value="FN3"/>
    <property type="match status" value="5"/>
</dbReference>
<keyword evidence="2" id="KW-0812">Transmembrane</keyword>
<evidence type="ECO:0000256" key="5">
    <source>
        <dbReference type="ARBA" id="ARBA00023136"/>
    </source>
</evidence>
<evidence type="ECO:0000256" key="4">
    <source>
        <dbReference type="ARBA" id="ARBA00022989"/>
    </source>
</evidence>
<dbReference type="InterPro" id="IPR013783">
    <property type="entry name" value="Ig-like_fold"/>
</dbReference>
<proteinExistence type="predicted"/>
<evidence type="ECO:0000313" key="13">
    <source>
        <dbReference type="Proteomes" id="UP000225706"/>
    </source>
</evidence>
<protein>
    <submittedName>
        <fullName evidence="12">Phosphatidylinositol phosphatase PTPRQ</fullName>
    </submittedName>
</protein>
<dbReference type="InterPro" id="IPR003961">
    <property type="entry name" value="FN3_dom"/>
</dbReference>
<dbReference type="Pfam" id="PF00041">
    <property type="entry name" value="fn3"/>
    <property type="match status" value="4"/>
</dbReference>
<evidence type="ECO:0000256" key="8">
    <source>
        <dbReference type="PROSITE-ProRule" id="PRU00196"/>
    </source>
</evidence>
<dbReference type="Gene3D" id="3.10.250.10">
    <property type="entry name" value="SRCR-like domain"/>
    <property type="match status" value="1"/>
</dbReference>
<dbReference type="Pfam" id="PF00530">
    <property type="entry name" value="SRCR"/>
    <property type="match status" value="1"/>
</dbReference>
<dbReference type="InterPro" id="IPR003599">
    <property type="entry name" value="Ig_sub"/>
</dbReference>
<evidence type="ECO:0000259" key="10">
    <source>
        <dbReference type="PROSITE" id="PS50835"/>
    </source>
</evidence>
<feature type="domain" description="Fibronectin type-III" evidence="11">
    <location>
        <begin position="129"/>
        <end position="222"/>
    </location>
</feature>
<dbReference type="Gene3D" id="2.60.40.10">
    <property type="entry name" value="Immunoglobulins"/>
    <property type="match status" value="7"/>
</dbReference>
<dbReference type="EMBL" id="LSMT01001949">
    <property type="protein sequence ID" value="PFX11738.1"/>
    <property type="molecule type" value="Genomic_DNA"/>
</dbReference>
<evidence type="ECO:0000259" key="9">
    <source>
        <dbReference type="PROSITE" id="PS50287"/>
    </source>
</evidence>
<dbReference type="PROSITE" id="PS50092">
    <property type="entry name" value="TSP1"/>
    <property type="match status" value="1"/>
</dbReference>
<evidence type="ECO:0000313" key="12">
    <source>
        <dbReference type="EMBL" id="PFX11738.1"/>
    </source>
</evidence>
<dbReference type="SUPFAM" id="SSF56487">
    <property type="entry name" value="SRCR-like"/>
    <property type="match status" value="1"/>
</dbReference>
<dbReference type="Pfam" id="PF00047">
    <property type="entry name" value="ig"/>
    <property type="match status" value="1"/>
</dbReference>
<dbReference type="InterPro" id="IPR036179">
    <property type="entry name" value="Ig-like_dom_sf"/>
</dbReference>
<dbReference type="InterPro" id="IPR036772">
    <property type="entry name" value="SRCR-like_dom_sf"/>
</dbReference>
<dbReference type="InterPro" id="IPR036116">
    <property type="entry name" value="FN3_sf"/>
</dbReference>
<dbReference type="PANTHER" id="PTHR46957:SF3">
    <property type="entry name" value="CYTOKINE RECEPTOR"/>
    <property type="match status" value="1"/>
</dbReference>
<dbReference type="SMART" id="SM00409">
    <property type="entry name" value="IG"/>
    <property type="match status" value="1"/>
</dbReference>
<dbReference type="SUPFAM" id="SSF82895">
    <property type="entry name" value="TSP-1 type 1 repeat"/>
    <property type="match status" value="1"/>
</dbReference>
<keyword evidence="13" id="KW-1185">Reference proteome</keyword>
<feature type="non-terminal residue" evidence="12">
    <location>
        <position position="943"/>
    </location>
</feature>
<keyword evidence="7" id="KW-0325">Glycoprotein</keyword>
<dbReference type="AlphaFoldDB" id="A0A2B4R5S8"/>
<dbReference type="SMART" id="SM00060">
    <property type="entry name" value="FN3"/>
    <property type="match status" value="6"/>
</dbReference>
<comment type="caution">
    <text evidence="12">The sequence shown here is derived from an EMBL/GenBank/DDBJ whole genome shotgun (WGS) entry which is preliminary data.</text>
</comment>
<feature type="domain" description="Fibronectin type-III" evidence="11">
    <location>
        <begin position="321"/>
        <end position="419"/>
    </location>
</feature>
<evidence type="ECO:0000256" key="7">
    <source>
        <dbReference type="ARBA" id="ARBA00023180"/>
    </source>
</evidence>
<keyword evidence="4" id="KW-1133">Transmembrane helix</keyword>
<dbReference type="Proteomes" id="UP000225706">
    <property type="component" value="Unassembled WGS sequence"/>
</dbReference>
<dbReference type="SUPFAM" id="SSF48726">
    <property type="entry name" value="Immunoglobulin"/>
    <property type="match status" value="1"/>
</dbReference>
<name>A0A2B4R5S8_STYPI</name>
<keyword evidence="6" id="KW-1015">Disulfide bond</keyword>
<feature type="domain" description="Fibronectin type-III" evidence="11">
    <location>
        <begin position="423"/>
        <end position="523"/>
    </location>
</feature>
<evidence type="ECO:0000256" key="3">
    <source>
        <dbReference type="ARBA" id="ARBA00022729"/>
    </source>
</evidence>